<protein>
    <submittedName>
        <fullName evidence="1">Uncharacterized protein</fullName>
    </submittedName>
</protein>
<keyword evidence="2" id="KW-1185">Reference proteome</keyword>
<evidence type="ECO:0000313" key="1">
    <source>
        <dbReference type="EMBL" id="QIG58269.1"/>
    </source>
</evidence>
<dbReference type="RefSeq" id="YP_010059367.1">
    <property type="nucleotide sequence ID" value="NC_054725.1"/>
</dbReference>
<dbReference type="KEGG" id="vg:64766599"/>
<dbReference type="Proteomes" id="UP000503093">
    <property type="component" value="Segment"/>
</dbReference>
<name>A0A6G6XJH9_9CAUD</name>
<reference evidence="1 2" key="1">
    <citation type="submission" date="2020-01" db="EMBL/GenBank/DDBJ databases">
        <authorList>
            <person name="Alvaro L.E."/>
            <person name="Baker K.N."/>
            <person name="Baxter I.S."/>
            <person name="Brown M.R."/>
            <person name="Driscoll K.D."/>
            <person name="Elrubaie J.M."/>
            <person name="Feith S.L."/>
            <person name="Indihar D.F."/>
            <person name="Knoch V.T."/>
            <person name="Koirtyohann K.M."/>
            <person name="Kratz M.A."/>
            <person name="Lear A.H."/>
            <person name="Lindblom K.E."/>
            <person name="Marcus E.R."/>
            <person name="Murphy M.E."/>
            <person name="Sensor R."/>
            <person name="Sherman S.J."/>
            <person name="Swift V.R."/>
            <person name="White K.E."/>
            <person name="Wills S.J."/>
            <person name="Gatt S.M."/>
            <person name="Lohbauer S.A."/>
            <person name="Power T.R."/>
            <person name="Rosales K.A."/>
            <person name="Sisson B.M."/>
            <person name="Isern S."/>
            <person name="Michael S.F."/>
            <person name="Sunnen C.N."/>
            <person name="Garlena R.A."/>
            <person name="Russell D.A."/>
            <person name="Pope W.H."/>
            <person name="Jacobs-Sera D."/>
            <person name="Hatfull G.F."/>
        </authorList>
    </citation>
    <scope>NUCLEOTIDE SEQUENCE [LARGE SCALE GENOMIC DNA]</scope>
</reference>
<organism evidence="1 2">
    <name type="scientific">Gordonia phage Skog</name>
    <dbReference type="NCBI Taxonomy" id="2704033"/>
    <lineage>
        <taxon>Viruses</taxon>
        <taxon>Duplodnaviria</taxon>
        <taxon>Heunggongvirae</taxon>
        <taxon>Uroviricota</taxon>
        <taxon>Caudoviricetes</taxon>
        <taxon>Skogvirus</taxon>
        <taxon>Skogvirus Skog</taxon>
    </lineage>
</organism>
<dbReference type="EMBL" id="MN908687">
    <property type="protein sequence ID" value="QIG58269.1"/>
    <property type="molecule type" value="Genomic_DNA"/>
</dbReference>
<proteinExistence type="predicted"/>
<accession>A0A6G6XJH9</accession>
<evidence type="ECO:0000313" key="2">
    <source>
        <dbReference type="Proteomes" id="UP000503093"/>
    </source>
</evidence>
<dbReference type="GeneID" id="64766599"/>
<sequence>MAKNDKVEHPFVPRQGSSLCHYQRSVSLFGVTIVSNDLCLRPRWKHIPPPLKETTDA</sequence>
<gene>
    <name evidence="1" type="primary">118</name>
    <name evidence="1" type="ORF">SEA_SKOG_117</name>
</gene>